<protein>
    <submittedName>
        <fullName evidence="1">Uncharacterized protein</fullName>
    </submittedName>
</protein>
<dbReference type="AlphaFoldDB" id="A0A645HV21"/>
<proteinExistence type="predicted"/>
<evidence type="ECO:0000313" key="1">
    <source>
        <dbReference type="EMBL" id="MPN40014.1"/>
    </source>
</evidence>
<reference evidence="1" key="1">
    <citation type="submission" date="2019-08" db="EMBL/GenBank/DDBJ databases">
        <authorList>
            <person name="Kucharzyk K."/>
            <person name="Murdoch R.W."/>
            <person name="Higgins S."/>
            <person name="Loffler F."/>
        </authorList>
    </citation>
    <scope>NUCLEOTIDE SEQUENCE</scope>
</reference>
<name>A0A645HV21_9ZZZZ</name>
<gene>
    <name evidence="1" type="ORF">SDC9_187549</name>
</gene>
<dbReference type="EMBL" id="VSSQ01096169">
    <property type="protein sequence ID" value="MPN40014.1"/>
    <property type="molecule type" value="Genomic_DNA"/>
</dbReference>
<comment type="caution">
    <text evidence="1">The sequence shown here is derived from an EMBL/GenBank/DDBJ whole genome shotgun (WGS) entry which is preliminary data.</text>
</comment>
<sequence length="69" mass="7971">MIGKALGIPEYTLFQQAGAAELRDHNKFGFFGSQLESFNERYRGFGDQRDDQIKIAEGFDIYDFLTEEK</sequence>
<accession>A0A645HV21</accession>
<organism evidence="1">
    <name type="scientific">bioreactor metagenome</name>
    <dbReference type="NCBI Taxonomy" id="1076179"/>
    <lineage>
        <taxon>unclassified sequences</taxon>
        <taxon>metagenomes</taxon>
        <taxon>ecological metagenomes</taxon>
    </lineage>
</organism>